<keyword evidence="1" id="KW-0812">Transmembrane</keyword>
<comment type="caution">
    <text evidence="2">The sequence shown here is derived from an EMBL/GenBank/DDBJ whole genome shotgun (WGS) entry which is preliminary data.</text>
</comment>
<name>A0ABP2GSW2_9PAST</name>
<protein>
    <submittedName>
        <fullName evidence="2">Uncharacterized protein</fullName>
    </submittedName>
</protein>
<reference evidence="2 3" key="1">
    <citation type="journal article" date="2010" name="Vet. Microbiol.">
        <title>Production of haemolysins by strains of the Actinobacillus minor/porcitonsillarum complex.</title>
        <authorList>
            <person name="Arya G."/>
            <person name="Niven D.F."/>
        </authorList>
    </citation>
    <scope>NUCLEOTIDE SEQUENCE [LARGE SCALE GENOMIC DNA]</scope>
    <source>
        <strain evidence="3">strain 202</strain>
    </source>
</reference>
<organism evidence="2 3">
    <name type="scientific">Actinobacillus minor 202</name>
    <dbReference type="NCBI Taxonomy" id="591023"/>
    <lineage>
        <taxon>Bacteria</taxon>
        <taxon>Pseudomonadati</taxon>
        <taxon>Pseudomonadota</taxon>
        <taxon>Gammaproteobacteria</taxon>
        <taxon>Pasteurellales</taxon>
        <taxon>Pasteurellaceae</taxon>
        <taxon>Actinobacillus</taxon>
    </lineage>
</organism>
<sequence length="39" mass="4543">MEYLIPLTMKYGNLWDGLLLILVGYGLVQYFSFPLSLNF</sequence>
<dbReference type="Proteomes" id="UP000003394">
    <property type="component" value="Unassembled WGS sequence"/>
</dbReference>
<proteinExistence type="predicted"/>
<keyword evidence="1" id="KW-0472">Membrane</keyword>
<accession>A0ABP2GSW2</accession>
<evidence type="ECO:0000313" key="2">
    <source>
        <dbReference type="EMBL" id="EEV24981.1"/>
    </source>
</evidence>
<feature type="transmembrane region" description="Helical" evidence="1">
    <location>
        <begin position="12"/>
        <end position="33"/>
    </location>
</feature>
<keyword evidence="1" id="KW-1133">Transmembrane helix</keyword>
<gene>
    <name evidence="2" type="ORF">AM202_02115</name>
</gene>
<dbReference type="EMBL" id="ACFT01000089">
    <property type="protein sequence ID" value="EEV24981.1"/>
    <property type="molecule type" value="Genomic_DNA"/>
</dbReference>
<keyword evidence="3" id="KW-1185">Reference proteome</keyword>
<evidence type="ECO:0000256" key="1">
    <source>
        <dbReference type="SAM" id="Phobius"/>
    </source>
</evidence>
<evidence type="ECO:0000313" key="3">
    <source>
        <dbReference type="Proteomes" id="UP000003394"/>
    </source>
</evidence>